<dbReference type="SUPFAM" id="SSF53850">
    <property type="entry name" value="Periplasmic binding protein-like II"/>
    <property type="match status" value="1"/>
</dbReference>
<dbReference type="GO" id="GO:0006351">
    <property type="term" value="P:DNA-templated transcription"/>
    <property type="evidence" value="ECO:0007669"/>
    <property type="project" value="TreeGrafter"/>
</dbReference>
<dbReference type="Proteomes" id="UP000321230">
    <property type="component" value="Unassembled WGS sequence"/>
</dbReference>
<keyword evidence="3" id="KW-0238">DNA-binding</keyword>
<evidence type="ECO:0000256" key="1">
    <source>
        <dbReference type="ARBA" id="ARBA00009437"/>
    </source>
</evidence>
<dbReference type="InterPro" id="IPR036388">
    <property type="entry name" value="WH-like_DNA-bd_sf"/>
</dbReference>
<dbReference type="InterPro" id="IPR036390">
    <property type="entry name" value="WH_DNA-bd_sf"/>
</dbReference>
<dbReference type="Gene3D" id="1.10.10.10">
    <property type="entry name" value="Winged helix-like DNA-binding domain superfamily/Winged helix DNA-binding domain"/>
    <property type="match status" value="1"/>
</dbReference>
<dbReference type="SUPFAM" id="SSF46785">
    <property type="entry name" value="Winged helix' DNA-binding domain"/>
    <property type="match status" value="1"/>
</dbReference>
<dbReference type="InterPro" id="IPR005119">
    <property type="entry name" value="LysR_subst-bd"/>
</dbReference>
<comment type="caution">
    <text evidence="6">The sequence shown here is derived from an EMBL/GenBank/DDBJ whole genome shotgun (WGS) entry which is preliminary data.</text>
</comment>
<keyword evidence="4" id="KW-0804">Transcription</keyword>
<name>A0A511AW53_9PROT</name>
<dbReference type="RefSeq" id="WP_146793052.1">
    <property type="nucleotide sequence ID" value="NZ_BARC01000005.1"/>
</dbReference>
<dbReference type="Pfam" id="PF03466">
    <property type="entry name" value="LysR_substrate"/>
    <property type="match status" value="1"/>
</dbReference>
<proteinExistence type="inferred from homology"/>
<feature type="domain" description="HTH lysR-type" evidence="5">
    <location>
        <begin position="1"/>
        <end position="60"/>
    </location>
</feature>
<evidence type="ECO:0000256" key="4">
    <source>
        <dbReference type="ARBA" id="ARBA00023163"/>
    </source>
</evidence>
<dbReference type="PROSITE" id="PS50931">
    <property type="entry name" value="HTH_LYSR"/>
    <property type="match status" value="1"/>
</dbReference>
<dbReference type="InterPro" id="IPR000847">
    <property type="entry name" value="LysR_HTH_N"/>
</dbReference>
<dbReference type="Pfam" id="PF00126">
    <property type="entry name" value="HTH_1"/>
    <property type="match status" value="1"/>
</dbReference>
<gene>
    <name evidence="6" type="ORF">GWA01_01440</name>
</gene>
<evidence type="ECO:0000313" key="6">
    <source>
        <dbReference type="EMBL" id="GEK92374.1"/>
    </source>
</evidence>
<dbReference type="PANTHER" id="PTHR30537:SF71">
    <property type="entry name" value="TRANSCRIPTIONAL REGULATORY PROTEIN"/>
    <property type="match status" value="1"/>
</dbReference>
<dbReference type="GO" id="GO:0043565">
    <property type="term" value="F:sequence-specific DNA binding"/>
    <property type="evidence" value="ECO:0007669"/>
    <property type="project" value="TreeGrafter"/>
</dbReference>
<evidence type="ECO:0000259" key="5">
    <source>
        <dbReference type="PROSITE" id="PS50931"/>
    </source>
</evidence>
<dbReference type="PANTHER" id="PTHR30537">
    <property type="entry name" value="HTH-TYPE TRANSCRIPTIONAL REGULATOR"/>
    <property type="match status" value="1"/>
</dbReference>
<dbReference type="GO" id="GO:0003700">
    <property type="term" value="F:DNA-binding transcription factor activity"/>
    <property type="evidence" value="ECO:0007669"/>
    <property type="project" value="InterPro"/>
</dbReference>
<dbReference type="AlphaFoldDB" id="A0A511AW53"/>
<organism evidence="6 7">
    <name type="scientific">Gluconobacter wancherniae NBRC 103581</name>
    <dbReference type="NCBI Taxonomy" id="656744"/>
    <lineage>
        <taxon>Bacteria</taxon>
        <taxon>Pseudomonadati</taxon>
        <taxon>Pseudomonadota</taxon>
        <taxon>Alphaproteobacteria</taxon>
        <taxon>Acetobacterales</taxon>
        <taxon>Acetobacteraceae</taxon>
        <taxon>Gluconobacter</taxon>
    </lineage>
</organism>
<keyword evidence="7" id="KW-1185">Reference proteome</keyword>
<evidence type="ECO:0000256" key="3">
    <source>
        <dbReference type="ARBA" id="ARBA00023125"/>
    </source>
</evidence>
<dbReference type="FunFam" id="1.10.10.10:FF:000001">
    <property type="entry name" value="LysR family transcriptional regulator"/>
    <property type="match status" value="1"/>
</dbReference>
<protein>
    <submittedName>
        <fullName evidence="6">Transcriptional regulator</fullName>
    </submittedName>
</protein>
<keyword evidence="2" id="KW-0805">Transcription regulation</keyword>
<dbReference type="InterPro" id="IPR058163">
    <property type="entry name" value="LysR-type_TF_proteobact-type"/>
</dbReference>
<evidence type="ECO:0000256" key="2">
    <source>
        <dbReference type="ARBA" id="ARBA00023015"/>
    </source>
</evidence>
<dbReference type="Gene3D" id="3.40.190.290">
    <property type="match status" value="1"/>
</dbReference>
<dbReference type="FunFam" id="3.40.190.290:FF:000001">
    <property type="entry name" value="Transcriptional regulator, LysR family"/>
    <property type="match status" value="1"/>
</dbReference>
<evidence type="ECO:0000313" key="7">
    <source>
        <dbReference type="Proteomes" id="UP000321230"/>
    </source>
</evidence>
<sequence>MDNRVGEMQIFLRVVESGSFSEAARLSMTTPSTVSKLIARIEGRLGVRLVERSTRRLTITPEGQLYYERAQVLLSELDDIERSVSQGSAQPKGIVRVNASVAFGALGLEPLLPAFWEAHPEIVVDLSLSDEMVDLYLDRTDVALRVGPLPDSTLTAWRIGAARRVIVASPDYLARKGTPRIVADLDHHQCLGFNFRRAAPVWPFQEGGRIVDRMVSGPLLANNGETVRRMALWGGGLARLGQYHVREDLRSGALVEVLSEARLDDVEAIHALYHGGHQAPQRVRAFLEFVVPRLQSYLMG</sequence>
<dbReference type="OrthoDB" id="9812435at2"/>
<dbReference type="EMBL" id="BJUZ01000001">
    <property type="protein sequence ID" value="GEK92374.1"/>
    <property type="molecule type" value="Genomic_DNA"/>
</dbReference>
<comment type="similarity">
    <text evidence="1">Belongs to the LysR transcriptional regulatory family.</text>
</comment>
<accession>A0A511AW53</accession>
<reference evidence="6 7" key="1">
    <citation type="submission" date="2019-07" db="EMBL/GenBank/DDBJ databases">
        <title>Whole genome shotgun sequence of Gluconobacter wancherniae NBRC 103581.</title>
        <authorList>
            <person name="Hosoyama A."/>
            <person name="Uohara A."/>
            <person name="Ohji S."/>
            <person name="Ichikawa N."/>
        </authorList>
    </citation>
    <scope>NUCLEOTIDE SEQUENCE [LARGE SCALE GENOMIC DNA]</scope>
    <source>
        <strain evidence="6 7">NBRC 103581</strain>
    </source>
</reference>